<evidence type="ECO:0000256" key="3">
    <source>
        <dbReference type="ARBA" id="ARBA00022448"/>
    </source>
</evidence>
<dbReference type="OrthoDB" id="1854502at2759"/>
<dbReference type="InterPro" id="IPR001849">
    <property type="entry name" value="PH_domain"/>
</dbReference>
<comment type="similarity">
    <text evidence="2 8">Belongs to the OSBP family.</text>
</comment>
<dbReference type="SUPFAM" id="SSF144000">
    <property type="entry name" value="Oxysterol-binding protein-like"/>
    <property type="match status" value="1"/>
</dbReference>
<keyword evidence="4" id="KW-0597">Phosphoprotein</keyword>
<dbReference type="RefSeq" id="XP_031574259.1">
    <property type="nucleotide sequence ID" value="XM_031718399.1"/>
</dbReference>
<evidence type="ECO:0000256" key="5">
    <source>
        <dbReference type="ARBA" id="ARBA00023055"/>
    </source>
</evidence>
<dbReference type="InterPro" id="IPR018494">
    <property type="entry name" value="Oxysterol-bd_CS"/>
</dbReference>
<dbReference type="PROSITE" id="PS01013">
    <property type="entry name" value="OSBP"/>
    <property type="match status" value="1"/>
</dbReference>
<feature type="domain" description="PH" evidence="11">
    <location>
        <begin position="34"/>
        <end position="127"/>
    </location>
</feature>
<dbReference type="FunFam" id="2.30.29.30:FF:000074">
    <property type="entry name" value="Oxysterol-binding protein"/>
    <property type="match status" value="1"/>
</dbReference>
<dbReference type="Gene3D" id="2.30.29.30">
    <property type="entry name" value="Pleckstrin-homology domain (PH domain)/Phosphotyrosine-binding domain (PTB)"/>
    <property type="match status" value="1"/>
</dbReference>
<proteinExistence type="inferred from homology"/>
<dbReference type="FunFam" id="2.40.160.120:FF:000003">
    <property type="entry name" value="Oxysterol-binding protein"/>
    <property type="match status" value="1"/>
</dbReference>
<dbReference type="InterPro" id="IPR011993">
    <property type="entry name" value="PH-like_dom_sf"/>
</dbReference>
<sequence length="780" mass="88868">MAEVDGFTVIDLPKKGKNVKKSPEKKMPDGRVCPDHFRGWLLKWTNYIKGYQRRWFVLSNGLLSYYRSQAEMAHTCRGTINLAGAFIDTLDACSFVISNGGTQAFHLRASSEVERQRWVTALELAKAKAIKMLESDEEEDEPFEDIKPLSAKLEDLHTCNDLVGKHGSALQRSIGELQEIEDNQTLINKLKAVNEKATLFRITSNAMISACAEFLDLAQAQEKKWHKSLEYERHQRINLEETVEVLARQHNFLERACQRRGGGPPGEPPDEVVANDSDEDENEFFDAISEHSVSDLSVRGSQESIQSSTSSESYGKEVEAKPLLPKEMENKVEGKKNEKLKENTVTTLATVFPQSGTFAAISSYPSFDKESVKKRRTSIQPRPDISINLWSILKNCIGKELTKIPMPVNFNEPLSMLQRLTEDMEYSEVLDRAAACHSSLEQMCYVAAFTVSSYSTTSHRTGKPFNPLLGETFECDRSLEKGWRSLAEQVSHHPPASALHVEHKDWIFWQEFTATSKFRGKYLQIIPQGVAHLKFTKSGNHYTWRKVTTTVHNIIVGRLWVDQSGEMDIVNHTTNENCHLRYDAYNYFGRDTPRKVTGVVTDASKVVRYVISGTWDHKIDCAKVVYHKPSGGKGAVPPSSQKGQPQTLPPSTIWTRVLPPPEHDQMYFMTEFAITLNEEEDGVAPTDSRNRPDQRLMENGKWEEANQEKLRIEDKQRAWRRRREQESADALNEGIVLESYKPVWFEQIVDELTETPMHVYKGGYWEAKEKEDFSCSPDIY</sequence>
<gene>
    <name evidence="13" type="primary">LOC116308046</name>
</gene>
<keyword evidence="7" id="KW-0472">Membrane</keyword>
<dbReference type="FunCoup" id="A0A6P8J3T1">
    <property type="interactions" value="3148"/>
</dbReference>
<evidence type="ECO:0000256" key="2">
    <source>
        <dbReference type="ARBA" id="ARBA00008842"/>
    </source>
</evidence>
<feature type="compositionally biased region" description="Basic and acidic residues" evidence="10">
    <location>
        <begin position="314"/>
        <end position="338"/>
    </location>
</feature>
<dbReference type="Pfam" id="PF00169">
    <property type="entry name" value="PH"/>
    <property type="match status" value="1"/>
</dbReference>
<dbReference type="Pfam" id="PF01237">
    <property type="entry name" value="Oxysterol_BP"/>
    <property type="match status" value="1"/>
</dbReference>
<feature type="region of interest" description="Disordered" evidence="10">
    <location>
        <begin position="257"/>
        <end position="278"/>
    </location>
</feature>
<dbReference type="GO" id="GO:0006869">
    <property type="term" value="P:lipid transport"/>
    <property type="evidence" value="ECO:0007669"/>
    <property type="project" value="UniProtKB-KW"/>
</dbReference>
<evidence type="ECO:0000256" key="10">
    <source>
        <dbReference type="SAM" id="MobiDB-lite"/>
    </source>
</evidence>
<accession>A0A6P8J3T1</accession>
<dbReference type="GO" id="GO:0097038">
    <property type="term" value="C:perinuclear endoplasmic reticulum"/>
    <property type="evidence" value="ECO:0007669"/>
    <property type="project" value="TreeGrafter"/>
</dbReference>
<evidence type="ECO:0000313" key="13">
    <source>
        <dbReference type="RefSeq" id="XP_031574259.1"/>
    </source>
</evidence>
<name>A0A6P8J3T1_ACTTE</name>
<dbReference type="GO" id="GO:0032934">
    <property type="term" value="F:sterol binding"/>
    <property type="evidence" value="ECO:0007669"/>
    <property type="project" value="TreeGrafter"/>
</dbReference>
<evidence type="ECO:0000256" key="7">
    <source>
        <dbReference type="ARBA" id="ARBA00023136"/>
    </source>
</evidence>
<feature type="region of interest" description="Disordered" evidence="10">
    <location>
        <begin position="629"/>
        <end position="652"/>
    </location>
</feature>
<evidence type="ECO:0000256" key="1">
    <source>
        <dbReference type="ARBA" id="ARBA00004170"/>
    </source>
</evidence>
<dbReference type="InterPro" id="IPR037239">
    <property type="entry name" value="OSBP_sf"/>
</dbReference>
<dbReference type="GeneID" id="116308046"/>
<feature type="compositionally biased region" description="Low complexity" evidence="10">
    <location>
        <begin position="301"/>
        <end position="313"/>
    </location>
</feature>
<dbReference type="PANTHER" id="PTHR10972">
    <property type="entry name" value="OXYSTEROL-BINDING PROTEIN-RELATED"/>
    <property type="match status" value="1"/>
</dbReference>
<dbReference type="AlphaFoldDB" id="A0A6P8J3T1"/>
<feature type="compositionally biased region" description="Polar residues" evidence="10">
    <location>
        <begin position="638"/>
        <end position="652"/>
    </location>
</feature>
<reference evidence="13" key="1">
    <citation type="submission" date="2025-08" db="UniProtKB">
        <authorList>
            <consortium name="RefSeq"/>
        </authorList>
    </citation>
    <scope>IDENTIFICATION</scope>
    <source>
        <tissue evidence="13">Tentacle</tissue>
    </source>
</reference>
<dbReference type="Proteomes" id="UP000515163">
    <property type="component" value="Unplaced"/>
</dbReference>
<organism evidence="12 13">
    <name type="scientific">Actinia tenebrosa</name>
    <name type="common">Australian red waratah sea anemone</name>
    <dbReference type="NCBI Taxonomy" id="6105"/>
    <lineage>
        <taxon>Eukaryota</taxon>
        <taxon>Metazoa</taxon>
        <taxon>Cnidaria</taxon>
        <taxon>Anthozoa</taxon>
        <taxon>Hexacorallia</taxon>
        <taxon>Actiniaria</taxon>
        <taxon>Actiniidae</taxon>
        <taxon>Actinia</taxon>
    </lineage>
</organism>
<dbReference type="InterPro" id="IPR000648">
    <property type="entry name" value="Oxysterol-bd"/>
</dbReference>
<keyword evidence="6" id="KW-0446">Lipid-binding</keyword>
<keyword evidence="12" id="KW-1185">Reference proteome</keyword>
<dbReference type="CDD" id="cd13284">
    <property type="entry name" value="PH_OSBP_ORP4"/>
    <property type="match status" value="1"/>
</dbReference>
<evidence type="ECO:0000256" key="9">
    <source>
        <dbReference type="RuleBase" id="RU003845"/>
    </source>
</evidence>
<comment type="subcellular location">
    <subcellularLocation>
        <location evidence="1">Membrane</location>
        <topology evidence="1">Peripheral membrane protein</topology>
    </subcellularLocation>
</comment>
<dbReference type="InParanoid" id="A0A6P8J3T1"/>
<dbReference type="PROSITE" id="PS50003">
    <property type="entry name" value="PH_DOMAIN"/>
    <property type="match status" value="1"/>
</dbReference>
<evidence type="ECO:0000256" key="8">
    <source>
        <dbReference type="RuleBase" id="RU003844"/>
    </source>
</evidence>
<evidence type="ECO:0000256" key="4">
    <source>
        <dbReference type="ARBA" id="ARBA00022553"/>
    </source>
</evidence>
<dbReference type="SUPFAM" id="SSF50729">
    <property type="entry name" value="PH domain-like"/>
    <property type="match status" value="1"/>
</dbReference>
<evidence type="ECO:0000313" key="12">
    <source>
        <dbReference type="Proteomes" id="UP000515163"/>
    </source>
</evidence>
<feature type="region of interest" description="Disordered" evidence="10">
    <location>
        <begin position="294"/>
        <end position="338"/>
    </location>
</feature>
<dbReference type="GO" id="GO:0005886">
    <property type="term" value="C:plasma membrane"/>
    <property type="evidence" value="ECO:0007669"/>
    <property type="project" value="TreeGrafter"/>
</dbReference>
<dbReference type="GO" id="GO:0005829">
    <property type="term" value="C:cytosol"/>
    <property type="evidence" value="ECO:0007669"/>
    <property type="project" value="TreeGrafter"/>
</dbReference>
<dbReference type="SMART" id="SM00233">
    <property type="entry name" value="PH"/>
    <property type="match status" value="1"/>
</dbReference>
<dbReference type="KEGG" id="aten:116308046"/>
<keyword evidence="5 9" id="KW-0445">Lipid transport</keyword>
<protein>
    <recommendedName>
        <fullName evidence="9">Oxysterol-binding protein</fullName>
    </recommendedName>
</protein>
<keyword evidence="3 9" id="KW-0813">Transport</keyword>
<evidence type="ECO:0000256" key="6">
    <source>
        <dbReference type="ARBA" id="ARBA00023121"/>
    </source>
</evidence>
<evidence type="ECO:0000259" key="11">
    <source>
        <dbReference type="PROSITE" id="PS50003"/>
    </source>
</evidence>
<dbReference type="PANTHER" id="PTHR10972:SF205">
    <property type="entry name" value="OXYSTEROL-BINDING PROTEIN 1"/>
    <property type="match status" value="1"/>
</dbReference>
<dbReference type="Gene3D" id="2.40.160.120">
    <property type="match status" value="1"/>
</dbReference>